<name>A0ABM9P1C9_9FLAO</name>
<dbReference type="Proteomes" id="UP001497416">
    <property type="component" value="Unassembled WGS sequence"/>
</dbReference>
<dbReference type="PROSITE" id="PS50042">
    <property type="entry name" value="CNMP_BINDING_3"/>
    <property type="match status" value="1"/>
</dbReference>
<gene>
    <name evidence="2" type="ORF">T190607A01A_20728</name>
</gene>
<dbReference type="CDD" id="cd00038">
    <property type="entry name" value="CAP_ED"/>
    <property type="match status" value="1"/>
</dbReference>
<feature type="domain" description="Cyclic nucleotide-binding" evidence="1">
    <location>
        <begin position="13"/>
        <end position="113"/>
    </location>
</feature>
<organism evidence="2 3">
    <name type="scientific">Tenacibaculum platacis</name>
    <dbReference type="NCBI Taxonomy" id="3137852"/>
    <lineage>
        <taxon>Bacteria</taxon>
        <taxon>Pseudomonadati</taxon>
        <taxon>Bacteroidota</taxon>
        <taxon>Flavobacteriia</taxon>
        <taxon>Flavobacteriales</taxon>
        <taxon>Flavobacteriaceae</taxon>
        <taxon>Tenacibaculum</taxon>
    </lineage>
</organism>
<dbReference type="Pfam" id="PF00027">
    <property type="entry name" value="cNMP_binding"/>
    <property type="match status" value="1"/>
</dbReference>
<protein>
    <submittedName>
        <fullName evidence="2">Transcriptional regulator, Crp/Fnr family</fullName>
    </submittedName>
</protein>
<keyword evidence="3" id="KW-1185">Reference proteome</keyword>
<dbReference type="Gene3D" id="2.60.120.10">
    <property type="entry name" value="Jelly Rolls"/>
    <property type="match status" value="1"/>
</dbReference>
<evidence type="ECO:0000313" key="2">
    <source>
        <dbReference type="EMBL" id="CAL2086970.1"/>
    </source>
</evidence>
<reference evidence="2 3" key="1">
    <citation type="submission" date="2024-05" db="EMBL/GenBank/DDBJ databases">
        <authorList>
            <person name="Duchaud E."/>
        </authorList>
    </citation>
    <scope>NUCLEOTIDE SEQUENCE [LARGE SCALE GENOMIC DNA]</scope>
    <source>
        <strain evidence="2">Ena-SAMPLE-TAB-13-05-2024-13:56:06:370-140302</strain>
    </source>
</reference>
<comment type="caution">
    <text evidence="2">The sequence shown here is derived from an EMBL/GenBank/DDBJ whole genome shotgun (WGS) entry which is preliminary data.</text>
</comment>
<evidence type="ECO:0000259" key="1">
    <source>
        <dbReference type="PROSITE" id="PS50042"/>
    </source>
</evidence>
<proteinExistence type="predicted"/>
<dbReference type="SUPFAM" id="SSF51206">
    <property type="entry name" value="cAMP-binding domain-like"/>
    <property type="match status" value="1"/>
</dbReference>
<dbReference type="InterPro" id="IPR000595">
    <property type="entry name" value="cNMP-bd_dom"/>
</dbReference>
<dbReference type="RefSeq" id="WP_348712283.1">
    <property type="nucleotide sequence ID" value="NZ_CAXIXY010000004.1"/>
</dbReference>
<accession>A0ABM9P1C9</accession>
<dbReference type="InterPro" id="IPR018490">
    <property type="entry name" value="cNMP-bd_dom_sf"/>
</dbReference>
<dbReference type="InterPro" id="IPR014710">
    <property type="entry name" value="RmlC-like_jellyroll"/>
</dbReference>
<sequence>MNNLIEYISNNISLSENELQKLERLFQYEEYKKNDYLLRQNQKVNFIYFLSKGIVKGYEFENGNEVVQHLVEENNFFTDFENFQSKSTTIQTFQAVTDCEVFKISKSDFDYILKEFPDFQIFVNSIMQESLACKMERLSDFQTLTATERYLKLMNTSPKLIQEISINDLSSFLGIAPSSLSRIRKQIF</sequence>
<evidence type="ECO:0000313" key="3">
    <source>
        <dbReference type="Proteomes" id="UP001497416"/>
    </source>
</evidence>
<dbReference type="SMART" id="SM00100">
    <property type="entry name" value="cNMP"/>
    <property type="match status" value="1"/>
</dbReference>
<dbReference type="EMBL" id="CAXIXY010000004">
    <property type="protein sequence ID" value="CAL2086970.1"/>
    <property type="molecule type" value="Genomic_DNA"/>
</dbReference>